<dbReference type="Pfam" id="PF12697">
    <property type="entry name" value="Abhydrolase_6"/>
    <property type="match status" value="1"/>
</dbReference>
<dbReference type="InterPro" id="IPR000073">
    <property type="entry name" value="AB_hydrolase_1"/>
</dbReference>
<dbReference type="PANTHER" id="PTHR43798">
    <property type="entry name" value="MONOACYLGLYCEROL LIPASE"/>
    <property type="match status" value="1"/>
</dbReference>
<evidence type="ECO:0000313" key="3">
    <source>
        <dbReference type="EMBL" id="CAB4567008.1"/>
    </source>
</evidence>
<reference evidence="3" key="1">
    <citation type="submission" date="2020-05" db="EMBL/GenBank/DDBJ databases">
        <authorList>
            <person name="Chiriac C."/>
            <person name="Salcher M."/>
            <person name="Ghai R."/>
            <person name="Kavagutti S V."/>
        </authorList>
    </citation>
    <scope>NUCLEOTIDE SEQUENCE</scope>
</reference>
<gene>
    <name evidence="3" type="ORF">UFOPK1493_02153</name>
</gene>
<dbReference type="PIRSF" id="PIRSF017388">
    <property type="entry name" value="Esterase_lipase"/>
    <property type="match status" value="1"/>
</dbReference>
<name>A0A6J6E0V9_9ZZZZ</name>
<accession>A0A6J6E0V9</accession>
<dbReference type="InterPro" id="IPR050266">
    <property type="entry name" value="AB_hydrolase_sf"/>
</dbReference>
<protein>
    <submittedName>
        <fullName evidence="3">Unannotated protein</fullName>
    </submittedName>
</protein>
<evidence type="ECO:0000256" key="1">
    <source>
        <dbReference type="ARBA" id="ARBA00022801"/>
    </source>
</evidence>
<dbReference type="Gene3D" id="3.40.50.1820">
    <property type="entry name" value="alpha/beta hydrolase"/>
    <property type="match status" value="1"/>
</dbReference>
<dbReference type="InterPro" id="IPR012354">
    <property type="entry name" value="Esterase_lipase"/>
</dbReference>
<dbReference type="SUPFAM" id="SSF53474">
    <property type="entry name" value="alpha/beta-Hydrolases"/>
    <property type="match status" value="1"/>
</dbReference>
<dbReference type="GO" id="GO:0016020">
    <property type="term" value="C:membrane"/>
    <property type="evidence" value="ECO:0007669"/>
    <property type="project" value="TreeGrafter"/>
</dbReference>
<sequence length="268" mass="28069">MRTLVRTAILPGMSDATPPVLPGCEPWSHVAAPGAPGALVIHGFTGAPTSMRGLADAFAAAGFHVELPRLPGHGTTVDDMMTTSWADWSAAAEAAYQQLRGRTDQVVVAGLSMGGSLTLRLAADHPEIAGIVCVNPATRPQPDEMIEAIRGMVAAGTDTLPAIGSDIADPDVTEVAYDATPLRPLLSLMIDGLTPLAAAIPSITVPLLLCSSPQDHVVEPAQGDFLAESYGGPVERITLERSYHVATQDHDKGLIEERSVEFARRVTA</sequence>
<feature type="domain" description="AB hydrolase-1" evidence="2">
    <location>
        <begin position="39"/>
        <end position="254"/>
    </location>
</feature>
<dbReference type="InterPro" id="IPR029058">
    <property type="entry name" value="AB_hydrolase_fold"/>
</dbReference>
<dbReference type="AlphaFoldDB" id="A0A6J6E0V9"/>
<organism evidence="3">
    <name type="scientific">freshwater metagenome</name>
    <dbReference type="NCBI Taxonomy" id="449393"/>
    <lineage>
        <taxon>unclassified sequences</taxon>
        <taxon>metagenomes</taxon>
        <taxon>ecological metagenomes</taxon>
    </lineage>
</organism>
<dbReference type="GO" id="GO:0052689">
    <property type="term" value="F:carboxylic ester hydrolase activity"/>
    <property type="evidence" value="ECO:0007669"/>
    <property type="project" value="InterPro"/>
</dbReference>
<keyword evidence="1" id="KW-0378">Hydrolase</keyword>
<proteinExistence type="predicted"/>
<dbReference type="PANTHER" id="PTHR43798:SF31">
    <property type="entry name" value="AB HYDROLASE SUPERFAMILY PROTEIN YCLE"/>
    <property type="match status" value="1"/>
</dbReference>
<dbReference type="EMBL" id="CAEZSR010000080">
    <property type="protein sequence ID" value="CAB4567008.1"/>
    <property type="molecule type" value="Genomic_DNA"/>
</dbReference>
<evidence type="ECO:0000259" key="2">
    <source>
        <dbReference type="Pfam" id="PF12697"/>
    </source>
</evidence>